<reference evidence="1 2" key="1">
    <citation type="journal article" date="2011" name="PLoS Pathog.">
        <title>Endophytic Life Strategies Decoded by Genome and Transcriptome Analyses of the Mutualistic Root Symbiont Piriformospora indica.</title>
        <authorList>
            <person name="Zuccaro A."/>
            <person name="Lahrmann U."/>
            <person name="Guldener U."/>
            <person name="Langen G."/>
            <person name="Pfiffi S."/>
            <person name="Biedenkopf D."/>
            <person name="Wong P."/>
            <person name="Samans B."/>
            <person name="Grimm C."/>
            <person name="Basiewicz M."/>
            <person name="Murat C."/>
            <person name="Martin F."/>
            <person name="Kogel K.H."/>
        </authorList>
    </citation>
    <scope>NUCLEOTIDE SEQUENCE [LARGE SCALE GENOMIC DNA]</scope>
    <source>
        <strain evidence="1 2">DSM 11827</strain>
    </source>
</reference>
<name>G4TB28_SERID</name>
<organism evidence="1 2">
    <name type="scientific">Serendipita indica (strain DSM 11827)</name>
    <name type="common">Root endophyte fungus</name>
    <name type="synonym">Piriformospora indica</name>
    <dbReference type="NCBI Taxonomy" id="1109443"/>
    <lineage>
        <taxon>Eukaryota</taxon>
        <taxon>Fungi</taxon>
        <taxon>Dikarya</taxon>
        <taxon>Basidiomycota</taxon>
        <taxon>Agaricomycotina</taxon>
        <taxon>Agaricomycetes</taxon>
        <taxon>Sebacinales</taxon>
        <taxon>Serendipitaceae</taxon>
        <taxon>Serendipita</taxon>
    </lineage>
</organism>
<dbReference type="EMBL" id="CAFZ01000034">
    <property type="protein sequence ID" value="CCA68511.1"/>
    <property type="molecule type" value="Genomic_DNA"/>
</dbReference>
<accession>G4TB28</accession>
<sequence length="472" mass="53075">MLQQHPSMDGREQNKAPLKEEIDALRVTLSREERLLQVISSEIETVTLEHAKASHALSLAQAALDAAWRFITIPNQPLSEIKAHIHEWAKRSAPRIVSLILWNVGRESWSKDPALPTSLDGLRYALSSLKDRIGRIEVHFQRSTPAPAVQIFSAVMSEPRHKLSNLSEIWLEYTSIIPESLSAHSSLIPDRTFQLHRLKNLHTLTLRNLFWNTPSGLKSLRVLKIESIFMETDVNSFRHLLANSKELEEVEFLTLASTAHPIIPPGGIVDYPRLKKLSVCPRWLATVHEDLSQVLTLPALRTLRLIACQVAPFSSREADAVSRFIADVAPTVEELYFNLRGELFHTQILNTRAAITRLELVNTEVPIEIIERLTNPISEGNSASMGGASLGSPTSTISMGSNASRRWVLPHLEEIRFEDCDLPPEIERALAQLVEVRAEVTPYLRGNANAKLGRVSVRRNSMTAWQYPVVWT</sequence>
<dbReference type="InterPro" id="IPR032675">
    <property type="entry name" value="LRR_dom_sf"/>
</dbReference>
<evidence type="ECO:0000313" key="2">
    <source>
        <dbReference type="Proteomes" id="UP000007148"/>
    </source>
</evidence>
<evidence type="ECO:0000313" key="1">
    <source>
        <dbReference type="EMBL" id="CCA68511.1"/>
    </source>
</evidence>
<dbReference type="Proteomes" id="UP000007148">
    <property type="component" value="Unassembled WGS sequence"/>
</dbReference>
<dbReference type="SUPFAM" id="SSF52047">
    <property type="entry name" value="RNI-like"/>
    <property type="match status" value="1"/>
</dbReference>
<dbReference type="InParanoid" id="G4TB28"/>
<comment type="caution">
    <text evidence="1">The sequence shown here is derived from an EMBL/GenBank/DDBJ whole genome shotgun (WGS) entry which is preliminary data.</text>
</comment>
<dbReference type="Gene3D" id="3.80.10.10">
    <property type="entry name" value="Ribonuclease Inhibitor"/>
    <property type="match status" value="1"/>
</dbReference>
<gene>
    <name evidence="1" type="ORF">PIIN_02375</name>
</gene>
<dbReference type="AlphaFoldDB" id="G4TB28"/>
<dbReference type="HOGENOM" id="CLU_578867_0_0_1"/>
<protein>
    <recommendedName>
        <fullName evidence="3">F-box domain-containing protein</fullName>
    </recommendedName>
</protein>
<proteinExistence type="predicted"/>
<evidence type="ECO:0008006" key="3">
    <source>
        <dbReference type="Google" id="ProtNLM"/>
    </source>
</evidence>
<keyword evidence="2" id="KW-1185">Reference proteome</keyword>
<dbReference type="OrthoDB" id="3063971at2759"/>